<dbReference type="PANTHER" id="PTHR35099">
    <property type="entry name" value="OS02G0182700 PROTEIN"/>
    <property type="match status" value="1"/>
</dbReference>
<name>A0AAE2C9I2_9LAMI</name>
<feature type="compositionally biased region" description="Polar residues" evidence="1">
    <location>
        <begin position="388"/>
        <end position="401"/>
    </location>
</feature>
<protein>
    <recommendedName>
        <fullName evidence="4">BZIP domain-containing protein</fullName>
    </recommendedName>
</protein>
<dbReference type="EMBL" id="JACGWO010000012">
    <property type="protein sequence ID" value="KAK4413972.1"/>
    <property type="molecule type" value="Genomic_DNA"/>
</dbReference>
<feature type="region of interest" description="Disordered" evidence="1">
    <location>
        <begin position="278"/>
        <end position="311"/>
    </location>
</feature>
<evidence type="ECO:0008006" key="4">
    <source>
        <dbReference type="Google" id="ProtNLM"/>
    </source>
</evidence>
<feature type="compositionally biased region" description="Polar residues" evidence="1">
    <location>
        <begin position="59"/>
        <end position="72"/>
    </location>
</feature>
<feature type="region of interest" description="Disordered" evidence="1">
    <location>
        <begin position="378"/>
        <end position="416"/>
    </location>
</feature>
<feature type="region of interest" description="Disordered" evidence="1">
    <location>
        <begin position="50"/>
        <end position="109"/>
    </location>
</feature>
<organism evidence="2 3">
    <name type="scientific">Sesamum alatum</name>
    <dbReference type="NCBI Taxonomy" id="300844"/>
    <lineage>
        <taxon>Eukaryota</taxon>
        <taxon>Viridiplantae</taxon>
        <taxon>Streptophyta</taxon>
        <taxon>Embryophyta</taxon>
        <taxon>Tracheophyta</taxon>
        <taxon>Spermatophyta</taxon>
        <taxon>Magnoliopsida</taxon>
        <taxon>eudicotyledons</taxon>
        <taxon>Gunneridae</taxon>
        <taxon>Pentapetalae</taxon>
        <taxon>asterids</taxon>
        <taxon>lamiids</taxon>
        <taxon>Lamiales</taxon>
        <taxon>Pedaliaceae</taxon>
        <taxon>Sesamum</taxon>
    </lineage>
</organism>
<comment type="caution">
    <text evidence="2">The sequence shown here is derived from an EMBL/GenBank/DDBJ whole genome shotgun (WGS) entry which is preliminary data.</text>
</comment>
<accession>A0AAE2C9I2</accession>
<dbReference type="CDD" id="cd14686">
    <property type="entry name" value="bZIP"/>
    <property type="match status" value="1"/>
</dbReference>
<reference evidence="2" key="1">
    <citation type="submission" date="2020-06" db="EMBL/GenBank/DDBJ databases">
        <authorList>
            <person name="Li T."/>
            <person name="Hu X."/>
            <person name="Zhang T."/>
            <person name="Song X."/>
            <person name="Zhang H."/>
            <person name="Dai N."/>
            <person name="Sheng W."/>
            <person name="Hou X."/>
            <person name="Wei L."/>
        </authorList>
    </citation>
    <scope>NUCLEOTIDE SEQUENCE</scope>
    <source>
        <strain evidence="2">3651</strain>
        <tissue evidence="2">Leaf</tissue>
    </source>
</reference>
<evidence type="ECO:0000313" key="3">
    <source>
        <dbReference type="Proteomes" id="UP001293254"/>
    </source>
</evidence>
<dbReference type="AlphaFoldDB" id="A0AAE2C9I2"/>
<evidence type="ECO:0000313" key="2">
    <source>
        <dbReference type="EMBL" id="KAK4413972.1"/>
    </source>
</evidence>
<gene>
    <name evidence="2" type="ORF">Salat_2810000</name>
</gene>
<proteinExistence type="predicted"/>
<evidence type="ECO:0000256" key="1">
    <source>
        <dbReference type="SAM" id="MobiDB-lite"/>
    </source>
</evidence>
<feature type="compositionally biased region" description="Gly residues" evidence="1">
    <location>
        <begin position="82"/>
        <end position="95"/>
    </location>
</feature>
<reference evidence="2" key="2">
    <citation type="journal article" date="2024" name="Plant">
        <title>Genomic evolution and insights into agronomic trait innovations of Sesamum species.</title>
        <authorList>
            <person name="Miao H."/>
            <person name="Wang L."/>
            <person name="Qu L."/>
            <person name="Liu H."/>
            <person name="Sun Y."/>
            <person name="Le M."/>
            <person name="Wang Q."/>
            <person name="Wei S."/>
            <person name="Zheng Y."/>
            <person name="Lin W."/>
            <person name="Duan Y."/>
            <person name="Cao H."/>
            <person name="Xiong S."/>
            <person name="Wang X."/>
            <person name="Wei L."/>
            <person name="Li C."/>
            <person name="Ma Q."/>
            <person name="Ju M."/>
            <person name="Zhao R."/>
            <person name="Li G."/>
            <person name="Mu C."/>
            <person name="Tian Q."/>
            <person name="Mei H."/>
            <person name="Zhang T."/>
            <person name="Gao T."/>
            <person name="Zhang H."/>
        </authorList>
    </citation>
    <scope>NUCLEOTIDE SEQUENCE</scope>
    <source>
        <strain evidence="2">3651</strain>
    </source>
</reference>
<dbReference type="PANTHER" id="PTHR35099:SF2">
    <property type="entry name" value="OS02G0182700 PROTEIN"/>
    <property type="match status" value="1"/>
</dbReference>
<dbReference type="Proteomes" id="UP001293254">
    <property type="component" value="Unassembled WGS sequence"/>
</dbReference>
<keyword evidence="3" id="KW-1185">Reference proteome</keyword>
<sequence>MSGADEEWVKAALMDDTMVVELLVRLHAAAPPPLKPAALPLEWSVRQRRSKPVSVGNPKKQQSQRASPTTPLSWSGPISLSGGSGGSGGAGGGGSEESSRPPIQKLSAATRSKVCARTTSSTKLSIKRNLYVYVFCVYASRISNFPVAGGGGGGGSASGLLRLFAFPSSSPVTVFSVSYKLTIMPLLLPRASSSNPGAVQSIPLSASGVLTELPLAAFHLNYPFNPFSFSSLKGYKGKKMGDFDSARKPQLYPVMSPHLLVFIHPTILCHLSTAQSEHSEAPAPTVNGDSEKTASKRSRKKKTLAELKDEETSLLRERRELKREIAALRVNLEKQRAANENLKRMKIELQPIPDREITSTAEASMSDQLQQKTTPCHPIPPIMPPLVSDNNITPQPSSSNGCPEPSTDATPDSKFVLPDLNIPFGEEAPCPDVTCGVS</sequence>